<gene>
    <name evidence="3" type="ORF">RU97_GL001029</name>
</gene>
<dbReference type="GO" id="GO:0003700">
    <property type="term" value="F:DNA-binding transcription factor activity"/>
    <property type="evidence" value="ECO:0007669"/>
    <property type="project" value="InterPro"/>
</dbReference>
<dbReference type="SUPFAM" id="SSF46785">
    <property type="entry name" value="Winged helix' DNA-binding domain"/>
    <property type="match status" value="1"/>
</dbReference>
<keyword evidence="4" id="KW-1185">Reference proteome</keyword>
<sequence length="303" mass="34469">MELDLGKLSLPVFEALASETRLKIIHFIGSEKKSIGEIANHLHMSSAITTRHVQQMEDAGLLASERGIGKNRNKKMVYLKVDDIHISFPERIYQEFQLHSTDLKLGHFTDFKVAPTCGLATVKEVVGKSDDPKYFMDAQRVDAALLWFSTGFVEYKVPNLLTENESPELLEISFEIASEFPLSNNIWPSDISIFVNDVRVAVYTVPGNFSDIRGRYTPEWWDSHFSQYGLLKHVRINKIDTGIDGEAYSEVTIDDLNLSEQPFIKLRFEVEEHAKHKGGLTLFGKGFGNHNQNILINTYYLDK</sequence>
<dbReference type="RefSeq" id="WP_067390125.1">
    <property type="nucleotide sequence ID" value="NZ_JXKH01000002.1"/>
</dbReference>
<keyword evidence="1" id="KW-0238">DNA-binding</keyword>
<dbReference type="STRING" id="214095.RU97_GL001029"/>
<protein>
    <recommendedName>
        <fullName evidence="2">HTH arsR-type domain-containing protein</fullName>
    </recommendedName>
</protein>
<accession>A0A1L8RI59</accession>
<dbReference type="InterPro" id="IPR011991">
    <property type="entry name" value="ArsR-like_HTH"/>
</dbReference>
<dbReference type="AlphaFoldDB" id="A0A1L8RI59"/>
<dbReference type="Gene3D" id="1.10.10.10">
    <property type="entry name" value="Winged helix-like DNA-binding domain superfamily/Winged helix DNA-binding domain"/>
    <property type="match status" value="1"/>
</dbReference>
<dbReference type="PROSITE" id="PS50987">
    <property type="entry name" value="HTH_ARSR_2"/>
    <property type="match status" value="1"/>
</dbReference>
<comment type="caution">
    <text evidence="3">The sequence shown here is derived from an EMBL/GenBank/DDBJ whole genome shotgun (WGS) entry which is preliminary data.</text>
</comment>
<dbReference type="EMBL" id="JXKH01000002">
    <property type="protein sequence ID" value="OJG19458.1"/>
    <property type="molecule type" value="Genomic_DNA"/>
</dbReference>
<evidence type="ECO:0000256" key="1">
    <source>
        <dbReference type="ARBA" id="ARBA00023125"/>
    </source>
</evidence>
<proteinExistence type="predicted"/>
<dbReference type="Pfam" id="PF01022">
    <property type="entry name" value="HTH_5"/>
    <property type="match status" value="1"/>
</dbReference>
<reference evidence="3 4" key="1">
    <citation type="submission" date="2014-12" db="EMBL/GenBank/DDBJ databases">
        <title>Draft genome sequences of 29 type strains of Enterococci.</title>
        <authorList>
            <person name="Zhong Z."/>
            <person name="Sun Z."/>
            <person name="Liu W."/>
            <person name="Zhang W."/>
            <person name="Zhang H."/>
        </authorList>
    </citation>
    <scope>NUCLEOTIDE SEQUENCE [LARGE SCALE GENOMIC DNA]</scope>
    <source>
        <strain evidence="3 4">DSM 17029</strain>
    </source>
</reference>
<evidence type="ECO:0000259" key="2">
    <source>
        <dbReference type="PROSITE" id="PS50987"/>
    </source>
</evidence>
<dbReference type="SMART" id="SM00418">
    <property type="entry name" value="HTH_ARSR"/>
    <property type="match status" value="1"/>
</dbReference>
<dbReference type="Proteomes" id="UP000181884">
    <property type="component" value="Unassembled WGS sequence"/>
</dbReference>
<dbReference type="InterPro" id="IPR001845">
    <property type="entry name" value="HTH_ArsR_DNA-bd_dom"/>
</dbReference>
<evidence type="ECO:0000313" key="4">
    <source>
        <dbReference type="Proteomes" id="UP000181884"/>
    </source>
</evidence>
<name>A0A1L8RI59_9ENTE</name>
<dbReference type="InterPro" id="IPR036388">
    <property type="entry name" value="WH-like_DNA-bd_sf"/>
</dbReference>
<dbReference type="InterPro" id="IPR036390">
    <property type="entry name" value="WH_DNA-bd_sf"/>
</dbReference>
<feature type="domain" description="HTH arsR-type" evidence="2">
    <location>
        <begin position="1"/>
        <end position="101"/>
    </location>
</feature>
<dbReference type="CDD" id="cd00090">
    <property type="entry name" value="HTH_ARSR"/>
    <property type="match status" value="1"/>
</dbReference>
<dbReference type="GO" id="GO:0003677">
    <property type="term" value="F:DNA binding"/>
    <property type="evidence" value="ECO:0007669"/>
    <property type="project" value="UniProtKB-KW"/>
</dbReference>
<organism evidence="3 4">
    <name type="scientific">Enterococcus canis</name>
    <dbReference type="NCBI Taxonomy" id="214095"/>
    <lineage>
        <taxon>Bacteria</taxon>
        <taxon>Bacillati</taxon>
        <taxon>Bacillota</taxon>
        <taxon>Bacilli</taxon>
        <taxon>Lactobacillales</taxon>
        <taxon>Enterococcaceae</taxon>
        <taxon>Enterococcus</taxon>
    </lineage>
</organism>
<evidence type="ECO:0000313" key="3">
    <source>
        <dbReference type="EMBL" id="OJG19458.1"/>
    </source>
</evidence>